<protein>
    <submittedName>
        <fullName evidence="2">GNAT family N-acetyltransferase</fullName>
    </submittedName>
</protein>
<dbReference type="GO" id="GO:0008999">
    <property type="term" value="F:protein-N-terminal-alanine acetyltransferase activity"/>
    <property type="evidence" value="ECO:0007669"/>
    <property type="project" value="TreeGrafter"/>
</dbReference>
<dbReference type="SUPFAM" id="SSF55729">
    <property type="entry name" value="Acyl-CoA N-acyltransferases (Nat)"/>
    <property type="match status" value="1"/>
</dbReference>
<dbReference type="EMBL" id="CP061281">
    <property type="protein sequence ID" value="QNS05677.1"/>
    <property type="molecule type" value="Genomic_DNA"/>
</dbReference>
<dbReference type="PANTHER" id="PTHR43441">
    <property type="entry name" value="RIBOSOMAL-PROTEIN-SERINE ACETYLTRANSFERASE"/>
    <property type="match status" value="1"/>
</dbReference>
<sequence>MPSALVNTIKPGTFSSVPQPTLPTADGTLLLRPAAPSDADAVHAAFQDPALQFWHARTMDSRDEALEWIEDVLRGWREETAAQWIVARASDGAPLGRMALRTMDLVEGVAEIGYWMLPEARGQGAAPKTLITLTDWALAAGFHRIDLEHSTRNEPSCRVAEKAGYALEGTRRSSALHTDGWHDMHVHVRIQDTRARSHPGPA</sequence>
<dbReference type="Pfam" id="PF13302">
    <property type="entry name" value="Acetyltransf_3"/>
    <property type="match status" value="1"/>
</dbReference>
<dbReference type="Gene3D" id="3.40.630.30">
    <property type="match status" value="1"/>
</dbReference>
<accession>A0A7H1BAC2</accession>
<dbReference type="PROSITE" id="PS51186">
    <property type="entry name" value="GNAT"/>
    <property type="match status" value="1"/>
</dbReference>
<reference evidence="2 3" key="1">
    <citation type="submission" date="2020-09" db="EMBL/GenBank/DDBJ databases">
        <title>A novel species.</title>
        <authorList>
            <person name="Gao J."/>
        </authorList>
    </citation>
    <scope>NUCLEOTIDE SEQUENCE [LARGE SCALE GENOMIC DNA]</scope>
    <source>
        <strain evidence="2 3">CRXT-Y-14</strain>
    </source>
</reference>
<dbReference type="InterPro" id="IPR016181">
    <property type="entry name" value="Acyl_CoA_acyltransferase"/>
</dbReference>
<dbReference type="RefSeq" id="WP_188338367.1">
    <property type="nucleotide sequence ID" value="NZ_CP061281.1"/>
</dbReference>
<dbReference type="CDD" id="cd04301">
    <property type="entry name" value="NAT_SF"/>
    <property type="match status" value="1"/>
</dbReference>
<dbReference type="GO" id="GO:0005737">
    <property type="term" value="C:cytoplasm"/>
    <property type="evidence" value="ECO:0007669"/>
    <property type="project" value="TreeGrafter"/>
</dbReference>
<dbReference type="PANTHER" id="PTHR43441:SF10">
    <property type="entry name" value="ACETYLTRANSFERASE"/>
    <property type="match status" value="1"/>
</dbReference>
<organism evidence="2 3">
    <name type="scientific">Streptomyces xanthii</name>
    <dbReference type="NCBI Taxonomy" id="2768069"/>
    <lineage>
        <taxon>Bacteria</taxon>
        <taxon>Bacillati</taxon>
        <taxon>Actinomycetota</taxon>
        <taxon>Actinomycetes</taxon>
        <taxon>Kitasatosporales</taxon>
        <taxon>Streptomycetaceae</taxon>
        <taxon>Streptomyces</taxon>
    </lineage>
</organism>
<dbReference type="AlphaFoldDB" id="A0A7H1BAC2"/>
<gene>
    <name evidence="2" type="ORF">IAG42_20170</name>
</gene>
<dbReference type="GO" id="GO:1990189">
    <property type="term" value="F:protein N-terminal-serine acetyltransferase activity"/>
    <property type="evidence" value="ECO:0007669"/>
    <property type="project" value="TreeGrafter"/>
</dbReference>
<dbReference type="InterPro" id="IPR051908">
    <property type="entry name" value="Ribosomal_N-acetyltransferase"/>
</dbReference>
<dbReference type="InterPro" id="IPR000182">
    <property type="entry name" value="GNAT_dom"/>
</dbReference>
<feature type="domain" description="N-acetyltransferase" evidence="1">
    <location>
        <begin position="29"/>
        <end position="195"/>
    </location>
</feature>
<evidence type="ECO:0000259" key="1">
    <source>
        <dbReference type="PROSITE" id="PS51186"/>
    </source>
</evidence>
<proteinExistence type="predicted"/>
<evidence type="ECO:0000313" key="2">
    <source>
        <dbReference type="EMBL" id="QNS05677.1"/>
    </source>
</evidence>
<name>A0A7H1BAC2_9ACTN</name>
<evidence type="ECO:0000313" key="3">
    <source>
        <dbReference type="Proteomes" id="UP000516428"/>
    </source>
</evidence>
<keyword evidence="3" id="KW-1185">Reference proteome</keyword>
<keyword evidence="2" id="KW-0808">Transferase</keyword>
<dbReference type="KEGG" id="sxn:IAG42_20170"/>
<dbReference type="Proteomes" id="UP000516428">
    <property type="component" value="Chromosome"/>
</dbReference>